<evidence type="ECO:0000313" key="2">
    <source>
        <dbReference type="EMBL" id="OSX60426.1"/>
    </source>
</evidence>
<accession>A0A1X6MW28</accession>
<evidence type="ECO:0000256" key="1">
    <source>
        <dbReference type="SAM" id="MobiDB-lite"/>
    </source>
</evidence>
<name>A0A1X6MW28_9APHY</name>
<proteinExistence type="predicted"/>
<feature type="compositionally biased region" description="Low complexity" evidence="1">
    <location>
        <begin position="49"/>
        <end position="64"/>
    </location>
</feature>
<dbReference type="Proteomes" id="UP000194127">
    <property type="component" value="Unassembled WGS sequence"/>
</dbReference>
<dbReference type="OrthoDB" id="3176171at2759"/>
<dbReference type="GeneID" id="36322715"/>
<reference evidence="2 3" key="1">
    <citation type="submission" date="2017-04" db="EMBL/GenBank/DDBJ databases">
        <title>Genome Sequence of the Model Brown-Rot Fungus Postia placenta SB12.</title>
        <authorList>
            <consortium name="DOE Joint Genome Institute"/>
            <person name="Gaskell J."/>
            <person name="Kersten P."/>
            <person name="Larrondo L.F."/>
            <person name="Canessa P."/>
            <person name="Martinez D."/>
            <person name="Hibbett D."/>
            <person name="Schmoll M."/>
            <person name="Kubicek C.P."/>
            <person name="Martinez A.T."/>
            <person name="Yadav J."/>
            <person name="Master E."/>
            <person name="Magnuson J.K."/>
            <person name="James T."/>
            <person name="Yaver D."/>
            <person name="Berka R."/>
            <person name="Labutti K."/>
            <person name="Lipzen A."/>
            <person name="Aerts A."/>
            <person name="Barry K."/>
            <person name="Henrissat B."/>
            <person name="Blanchette R."/>
            <person name="Grigoriev I."/>
            <person name="Cullen D."/>
        </authorList>
    </citation>
    <scope>NUCLEOTIDE SEQUENCE [LARGE SCALE GENOMIC DNA]</scope>
    <source>
        <strain evidence="2 3">MAD-698-R-SB12</strain>
    </source>
</reference>
<protein>
    <submittedName>
        <fullName evidence="2">Uncharacterized protein</fullName>
    </submittedName>
</protein>
<evidence type="ECO:0000313" key="3">
    <source>
        <dbReference type="Proteomes" id="UP000194127"/>
    </source>
</evidence>
<dbReference type="STRING" id="670580.A0A1X6MW28"/>
<sequence length="86" mass="9123">MIPQLSPVDRDANDSGNSSHILGKSMGGARRVPFGNGERSPAKRPKRMSLLSLSSAKSGASARLKLPDANSSADISFRGMGKPTWR</sequence>
<keyword evidence="3" id="KW-1185">Reference proteome</keyword>
<dbReference type="AlphaFoldDB" id="A0A1X6MW28"/>
<dbReference type="RefSeq" id="XP_024337220.1">
    <property type="nucleotide sequence ID" value="XM_024477765.1"/>
</dbReference>
<feature type="region of interest" description="Disordered" evidence="1">
    <location>
        <begin position="1"/>
        <end position="86"/>
    </location>
</feature>
<dbReference type="EMBL" id="KZ110600">
    <property type="protein sequence ID" value="OSX60426.1"/>
    <property type="molecule type" value="Genomic_DNA"/>
</dbReference>
<organism evidence="2 3">
    <name type="scientific">Postia placenta MAD-698-R-SB12</name>
    <dbReference type="NCBI Taxonomy" id="670580"/>
    <lineage>
        <taxon>Eukaryota</taxon>
        <taxon>Fungi</taxon>
        <taxon>Dikarya</taxon>
        <taxon>Basidiomycota</taxon>
        <taxon>Agaricomycotina</taxon>
        <taxon>Agaricomycetes</taxon>
        <taxon>Polyporales</taxon>
        <taxon>Adustoporiaceae</taxon>
        <taxon>Rhodonia</taxon>
    </lineage>
</organism>
<gene>
    <name evidence="2" type="ORF">POSPLADRAFT_1040589</name>
</gene>